<evidence type="ECO:0000313" key="3">
    <source>
        <dbReference type="Proteomes" id="UP001652680"/>
    </source>
</evidence>
<keyword evidence="1" id="KW-0732">Signal</keyword>
<dbReference type="OrthoDB" id="7872261at2759"/>
<gene>
    <name evidence="5" type="primary">LOC108046473</name>
    <name evidence="2" type="synonym">108039160</name>
    <name evidence="4" type="synonym">LOC108039160</name>
</gene>
<dbReference type="AlphaFoldDB" id="A0A6P4F8E0"/>
<name>A0A6P4F8E0_DRORH</name>
<dbReference type="Proteomes" id="UP001652680">
    <property type="component" value="Unassembled WGS sequence"/>
</dbReference>
<proteinExistence type="predicted"/>
<sequence>MRSWFLFGLYAVLIAATVGQPLQQNESGKNEDSERGERVSRQIPYPYMGGYVGGYGGYGGYGGIGGYGGYGSYAGIRSSLYPYGNLYGSSGLGLSGGYYGRPYGYGGGYNIGYPAIGGVGGIAGGIFGVSPLSPFA</sequence>
<dbReference type="EnsemblMetazoa" id="XM_017116081.2">
    <property type="protein sequence ID" value="XP_016971570.1"/>
    <property type="gene ID" value="LOC108039160"/>
</dbReference>
<accession>A0A6P4F8E0</accession>
<keyword evidence="3" id="KW-1185">Reference proteome</keyword>
<reference evidence="4 5" key="2">
    <citation type="submission" date="2025-04" db="UniProtKB">
        <authorList>
            <consortium name="RefSeq"/>
        </authorList>
    </citation>
    <scope>IDENTIFICATION</scope>
</reference>
<evidence type="ECO:0000256" key="1">
    <source>
        <dbReference type="SAM" id="SignalP"/>
    </source>
</evidence>
<dbReference type="RefSeq" id="XP_016981661.1">
    <property type="nucleotide sequence ID" value="XM_017126172.1"/>
</dbReference>
<reference evidence="3" key="1">
    <citation type="journal article" date="2021" name="Elife">
        <title>Highly contiguous assemblies of 101 drosophilid genomes.</title>
        <authorList>
            <person name="Kim B.Y."/>
            <person name="Wang J.R."/>
            <person name="Miller D.E."/>
            <person name="Barmina O."/>
            <person name="Delaney E."/>
            <person name="Thompson A."/>
            <person name="Comeault A.A."/>
            <person name="Peede D."/>
            <person name="D'Agostino E.R."/>
            <person name="Pelaez J."/>
            <person name="Aguilar J.M."/>
            <person name="Haji D."/>
            <person name="Matsunaga T."/>
            <person name="Armstrong E.E."/>
            <person name="Zych M."/>
            <person name="Ogawa Y."/>
            <person name="Stamenkovic-Radak M."/>
            <person name="Jelic M."/>
            <person name="Veselinovic M.S."/>
            <person name="Tanaskovic M."/>
            <person name="Eric P."/>
            <person name="Gao J.J."/>
            <person name="Katoh T.K."/>
            <person name="Toda M.J."/>
            <person name="Watabe H."/>
            <person name="Watada M."/>
            <person name="Davis J.S."/>
            <person name="Moyle L.C."/>
            <person name="Manoli G."/>
            <person name="Bertolini E."/>
            <person name="Kostal V."/>
            <person name="Hawley R.S."/>
            <person name="Takahashi A."/>
            <person name="Jones C.D."/>
            <person name="Price D.K."/>
            <person name="Whiteman N."/>
            <person name="Kopp A."/>
            <person name="Matute D.R."/>
            <person name="Petrov D.A."/>
        </authorList>
    </citation>
    <scope>NUCLEOTIDE SEQUENCE [LARGE SCALE GENOMIC DNA]</scope>
</reference>
<feature type="signal peptide" evidence="1">
    <location>
        <begin position="1"/>
        <end position="19"/>
    </location>
</feature>
<dbReference type="GeneID" id="108039160"/>
<reference evidence="2" key="3">
    <citation type="submission" date="2025-05" db="UniProtKB">
        <authorList>
            <consortium name="EnsemblMetazoa"/>
        </authorList>
    </citation>
    <scope>IDENTIFICATION</scope>
</reference>
<dbReference type="RefSeq" id="XP_016971570.1">
    <property type="nucleotide sequence ID" value="XM_017116081.1"/>
</dbReference>
<protein>
    <submittedName>
        <fullName evidence="4 5">Shematrin-like protein 2</fullName>
    </submittedName>
</protein>
<feature type="chain" id="PRO_5044647271" evidence="1">
    <location>
        <begin position="20"/>
        <end position="136"/>
    </location>
</feature>
<evidence type="ECO:0000313" key="2">
    <source>
        <dbReference type="EnsemblMetazoa" id="XP_016971570.1"/>
    </source>
</evidence>
<organism evidence="5">
    <name type="scientific">Drosophila rhopaloa</name>
    <name type="common">Fruit fly</name>
    <dbReference type="NCBI Taxonomy" id="1041015"/>
    <lineage>
        <taxon>Eukaryota</taxon>
        <taxon>Metazoa</taxon>
        <taxon>Ecdysozoa</taxon>
        <taxon>Arthropoda</taxon>
        <taxon>Hexapoda</taxon>
        <taxon>Insecta</taxon>
        <taxon>Pterygota</taxon>
        <taxon>Neoptera</taxon>
        <taxon>Endopterygota</taxon>
        <taxon>Diptera</taxon>
        <taxon>Brachycera</taxon>
        <taxon>Muscomorpha</taxon>
        <taxon>Ephydroidea</taxon>
        <taxon>Drosophilidae</taxon>
        <taxon>Drosophila</taxon>
        <taxon>Sophophora</taxon>
    </lineage>
</organism>
<evidence type="ECO:0000313" key="5">
    <source>
        <dbReference type="RefSeq" id="XP_016981661.1"/>
    </source>
</evidence>
<dbReference type="OMA" id="YGMRYPY"/>
<evidence type="ECO:0000313" key="4">
    <source>
        <dbReference type="RefSeq" id="XP_016971570.1"/>
    </source>
</evidence>